<feature type="domain" description="Amine oxidase" evidence="3">
    <location>
        <begin position="103"/>
        <end position="352"/>
    </location>
</feature>
<dbReference type="SUPFAM" id="SSF51905">
    <property type="entry name" value="FAD/NAD(P)-binding domain"/>
    <property type="match status" value="1"/>
</dbReference>
<dbReference type="SUPFAM" id="SSF54373">
    <property type="entry name" value="FAD-linked reductases, C-terminal domain"/>
    <property type="match status" value="1"/>
</dbReference>
<dbReference type="InterPro" id="IPR002937">
    <property type="entry name" value="Amino_oxidase"/>
</dbReference>
<dbReference type="KEGG" id="rmm:ROSMUCSMR3_01609"/>
<dbReference type="PANTHER" id="PTHR43563">
    <property type="entry name" value="AMINE OXIDASE"/>
    <property type="match status" value="1"/>
</dbReference>
<keyword evidence="5" id="KW-1185">Reference proteome</keyword>
<dbReference type="GO" id="GO:0016491">
    <property type="term" value="F:oxidoreductase activity"/>
    <property type="evidence" value="ECO:0007669"/>
    <property type="project" value="UniProtKB-KW"/>
</dbReference>
<dbReference type="InterPro" id="IPR036188">
    <property type="entry name" value="FAD/NAD-bd_sf"/>
</dbReference>
<gene>
    <name evidence="4" type="primary">aofH</name>
    <name evidence="4" type="ORF">ROSMUCSMR3_01609</name>
</gene>
<evidence type="ECO:0000256" key="1">
    <source>
        <dbReference type="ARBA" id="ARBA00005995"/>
    </source>
</evidence>
<evidence type="ECO:0000313" key="5">
    <source>
        <dbReference type="Proteomes" id="UP000192273"/>
    </source>
</evidence>
<feature type="region of interest" description="Disordered" evidence="2">
    <location>
        <begin position="295"/>
        <end position="315"/>
    </location>
</feature>
<accession>A0A1V0RMT7</accession>
<dbReference type="EC" id="1.4.3.-" evidence="4"/>
<protein>
    <submittedName>
        <fullName evidence="4">Putative flavin-containing monoamine oxidase AofH</fullName>
        <ecNumber evidence="4">1.4.3.-</ecNumber>
    </submittedName>
</protein>
<dbReference type="Pfam" id="PF13450">
    <property type="entry name" value="NAD_binding_8"/>
    <property type="match status" value="1"/>
</dbReference>
<dbReference type="PANTHER" id="PTHR43563:SF1">
    <property type="entry name" value="AMINE OXIDASE [FLAVIN-CONTAINING] B"/>
    <property type="match status" value="1"/>
</dbReference>
<dbReference type="AlphaFoldDB" id="A0A1V0RMT7"/>
<name>A0A1V0RMT7_9RHOB</name>
<comment type="similarity">
    <text evidence="1">Belongs to the flavin monoamine oxidase family.</text>
</comment>
<organism evidence="4 5">
    <name type="scientific">Roseovarius mucosus</name>
    <dbReference type="NCBI Taxonomy" id="215743"/>
    <lineage>
        <taxon>Bacteria</taxon>
        <taxon>Pseudomonadati</taxon>
        <taxon>Pseudomonadota</taxon>
        <taxon>Alphaproteobacteria</taxon>
        <taxon>Rhodobacterales</taxon>
        <taxon>Roseobacteraceae</taxon>
        <taxon>Roseovarius</taxon>
    </lineage>
</organism>
<dbReference type="Gene3D" id="3.50.50.60">
    <property type="entry name" value="FAD/NAD(P)-binding domain"/>
    <property type="match status" value="2"/>
</dbReference>
<evidence type="ECO:0000313" key="4">
    <source>
        <dbReference type="EMBL" id="ARE83093.1"/>
    </source>
</evidence>
<dbReference type="InterPro" id="IPR050703">
    <property type="entry name" value="Flavin_MAO"/>
</dbReference>
<evidence type="ECO:0000259" key="3">
    <source>
        <dbReference type="Pfam" id="PF01593"/>
    </source>
</evidence>
<keyword evidence="4" id="KW-0560">Oxidoreductase</keyword>
<dbReference type="RefSeq" id="WP_198385595.1">
    <property type="nucleotide sequence ID" value="NZ_CP020474.1"/>
</dbReference>
<dbReference type="EMBL" id="CP020474">
    <property type="protein sequence ID" value="ARE83093.1"/>
    <property type="molecule type" value="Genomic_DNA"/>
</dbReference>
<dbReference type="Pfam" id="PF01593">
    <property type="entry name" value="Amino_oxidase"/>
    <property type="match status" value="1"/>
</dbReference>
<evidence type="ECO:0000256" key="2">
    <source>
        <dbReference type="SAM" id="MobiDB-lite"/>
    </source>
</evidence>
<sequence length="356" mass="36902">MPKVIVIGGGLSGVTAARALHRAGIDVQLIEARDRLGGRILSVDDSGNSSGPFDLGPSWFWPGMQPDFGHFVNGAGVTSFAQSDTGDLLFQRGQGSVQRYSGMQQEPASMRMGGGTAALVSALARDLPADAIRLNTFATHLALTATGVDVTTDGGSLSAPHVLLAVPPRLLAAQIAFDPPIPASVLRLWQGTPTWMAPHAKLVVVYDRAFWHDAGLSGAARSQSGPLVEIHDATTAAGQAALFGFVGVPAKARVQSGAAAVIAASVQQLEQLFGPHAARPKATLYKDWAADPLTATPDDLTAGDHPSPNPGPWVEGAWQHRLTLIGSETSRTEPGYLAGAQEAAEAGAAALLARLL</sequence>
<proteinExistence type="inferred from homology"/>
<dbReference type="Proteomes" id="UP000192273">
    <property type="component" value="Chromosome"/>
</dbReference>
<reference evidence="4 5" key="1">
    <citation type="submission" date="2017-03" db="EMBL/GenBank/DDBJ databases">
        <title>Genome Sequence of Roseovarius mucosus strain SMR3 Isolated from a culture of the Diatom Skeletonema marinoi.</title>
        <authorList>
            <person name="Topel M."/>
            <person name="Pinder M."/>
            <person name="Johansson O.N."/>
            <person name="Kourtchenko O."/>
            <person name="Godhe A."/>
            <person name="Clarke A.K."/>
        </authorList>
    </citation>
    <scope>NUCLEOTIDE SEQUENCE [LARGE SCALE GENOMIC DNA]</scope>
    <source>
        <strain evidence="4 5">SMR3</strain>
    </source>
</reference>